<dbReference type="RefSeq" id="WP_340364555.1">
    <property type="nucleotide sequence ID" value="NZ_JBBKZV010000008.1"/>
</dbReference>
<accession>A0ABU8W0E0</accession>
<feature type="signal peptide" evidence="2">
    <location>
        <begin position="1"/>
        <end position="23"/>
    </location>
</feature>
<dbReference type="EMBL" id="JBBKZV010000008">
    <property type="protein sequence ID" value="MEJ8823524.1"/>
    <property type="molecule type" value="Genomic_DNA"/>
</dbReference>
<feature type="compositionally biased region" description="Polar residues" evidence="1">
    <location>
        <begin position="49"/>
        <end position="65"/>
    </location>
</feature>
<protein>
    <recommendedName>
        <fullName evidence="5">LTXXQ motif family protein</fullName>
    </recommendedName>
</protein>
<evidence type="ECO:0000313" key="4">
    <source>
        <dbReference type="Proteomes" id="UP001363010"/>
    </source>
</evidence>
<gene>
    <name evidence="3" type="ORF">WKW80_16010</name>
</gene>
<evidence type="ECO:0000313" key="3">
    <source>
        <dbReference type="EMBL" id="MEJ8823524.1"/>
    </source>
</evidence>
<reference evidence="3 4" key="1">
    <citation type="submission" date="2024-03" db="EMBL/GenBank/DDBJ databases">
        <title>Novel species of the genus Variovorax.</title>
        <authorList>
            <person name="Liu Q."/>
            <person name="Xin Y.-H."/>
        </authorList>
    </citation>
    <scope>NUCLEOTIDE SEQUENCE [LARGE SCALE GENOMIC DNA]</scope>
    <source>
        <strain evidence="3 4">KACC 18501</strain>
    </source>
</reference>
<sequence>MKTLRNSMAVALALAALSGSTLAQYGGGMGGGGGGGMGGRHGRGGGDTTGTSRSTDMPTSPQARASQVNDKFYDLRLRLQLTPEQGKLWDTLSDQVWDMSVHASLPRAATDNDGLSALQTVQRRAVEAQDRALRLQKLADCVDRLYAALTSDQRHIADQYLPALIP</sequence>
<organism evidence="3 4">
    <name type="scientific">Variovorax humicola</name>
    <dbReference type="NCBI Taxonomy" id="1769758"/>
    <lineage>
        <taxon>Bacteria</taxon>
        <taxon>Pseudomonadati</taxon>
        <taxon>Pseudomonadota</taxon>
        <taxon>Betaproteobacteria</taxon>
        <taxon>Burkholderiales</taxon>
        <taxon>Comamonadaceae</taxon>
        <taxon>Variovorax</taxon>
    </lineage>
</organism>
<keyword evidence="4" id="KW-1185">Reference proteome</keyword>
<proteinExistence type="predicted"/>
<evidence type="ECO:0008006" key="5">
    <source>
        <dbReference type="Google" id="ProtNLM"/>
    </source>
</evidence>
<dbReference type="Proteomes" id="UP001363010">
    <property type="component" value="Unassembled WGS sequence"/>
</dbReference>
<evidence type="ECO:0000256" key="2">
    <source>
        <dbReference type="SAM" id="SignalP"/>
    </source>
</evidence>
<feature type="region of interest" description="Disordered" evidence="1">
    <location>
        <begin position="33"/>
        <end position="65"/>
    </location>
</feature>
<name>A0ABU8W0E0_9BURK</name>
<comment type="caution">
    <text evidence="3">The sequence shown here is derived from an EMBL/GenBank/DDBJ whole genome shotgun (WGS) entry which is preliminary data.</text>
</comment>
<keyword evidence="2" id="KW-0732">Signal</keyword>
<feature type="chain" id="PRO_5045530973" description="LTXXQ motif family protein" evidence="2">
    <location>
        <begin position="24"/>
        <end position="166"/>
    </location>
</feature>
<evidence type="ECO:0000256" key="1">
    <source>
        <dbReference type="SAM" id="MobiDB-lite"/>
    </source>
</evidence>